<proteinExistence type="predicted"/>
<reference evidence="4 5" key="1">
    <citation type="submission" date="2019-02" db="EMBL/GenBank/DDBJ databases">
        <title>Deep-cultivation of Planctomycetes and their phenomic and genomic characterization uncovers novel biology.</title>
        <authorList>
            <person name="Wiegand S."/>
            <person name="Jogler M."/>
            <person name="Boedeker C."/>
            <person name="Pinto D."/>
            <person name="Vollmers J."/>
            <person name="Rivas-Marin E."/>
            <person name="Kohn T."/>
            <person name="Peeters S.H."/>
            <person name="Heuer A."/>
            <person name="Rast P."/>
            <person name="Oberbeckmann S."/>
            <person name="Bunk B."/>
            <person name="Jeske O."/>
            <person name="Meyerdierks A."/>
            <person name="Storesund J.E."/>
            <person name="Kallscheuer N."/>
            <person name="Luecker S."/>
            <person name="Lage O.M."/>
            <person name="Pohl T."/>
            <person name="Merkel B.J."/>
            <person name="Hornburger P."/>
            <person name="Mueller R.-W."/>
            <person name="Bruemmer F."/>
            <person name="Labrenz M."/>
            <person name="Spormann A.M."/>
            <person name="Op Den Camp H."/>
            <person name="Overmann J."/>
            <person name="Amann R."/>
            <person name="Jetten M.S.M."/>
            <person name="Mascher T."/>
            <person name="Medema M.H."/>
            <person name="Devos D.P."/>
            <person name="Kaster A.-K."/>
            <person name="Ovreas L."/>
            <person name="Rohde M."/>
            <person name="Galperin M.Y."/>
            <person name="Jogler C."/>
        </authorList>
    </citation>
    <scope>NUCLEOTIDE SEQUENCE [LARGE SCALE GENOMIC DNA]</scope>
    <source>
        <strain evidence="4 5">Poly59</strain>
    </source>
</reference>
<sequence length="234" mass="24689" precursor="true">MKRFFIAAALLTVTATTLPAQNDPLTAIADNSIANEWGMALTEVPELLRMHLPLLRPDTGMVIESVTAGSPAAEMRLRAGDILTEVDQNPVRTSADLGHPNPRIGLMVIRRGIPEMLVAGGEIRRMPMPRWNNRFPANQANRGVMGGGSSAVGSSPGTRQSASSSVSSSVSGDGESVSVSQSGNQVSLDIASSNPNIGRVRLSGTIAEIQEQLQNGDLTDDVKAAVRRALRGAR</sequence>
<dbReference type="InterPro" id="IPR036034">
    <property type="entry name" value="PDZ_sf"/>
</dbReference>
<name>A0A5C6F8R0_9BACT</name>
<dbReference type="Proteomes" id="UP000317977">
    <property type="component" value="Unassembled WGS sequence"/>
</dbReference>
<evidence type="ECO:0000256" key="1">
    <source>
        <dbReference type="SAM" id="MobiDB-lite"/>
    </source>
</evidence>
<comment type="caution">
    <text evidence="4">The sequence shown here is derived from an EMBL/GenBank/DDBJ whole genome shotgun (WGS) entry which is preliminary data.</text>
</comment>
<dbReference type="RefSeq" id="WP_146532559.1">
    <property type="nucleotide sequence ID" value="NZ_SJPX01000001.1"/>
</dbReference>
<evidence type="ECO:0000256" key="2">
    <source>
        <dbReference type="SAM" id="SignalP"/>
    </source>
</evidence>
<gene>
    <name evidence="4" type="ORF">Poly59_06130</name>
</gene>
<feature type="domain" description="PDZ" evidence="3">
    <location>
        <begin position="25"/>
        <end position="92"/>
    </location>
</feature>
<feature type="chain" id="PRO_5023054093" description="PDZ domain-containing protein" evidence="2">
    <location>
        <begin position="23"/>
        <end position="234"/>
    </location>
</feature>
<keyword evidence="5" id="KW-1185">Reference proteome</keyword>
<feature type="signal peptide" evidence="2">
    <location>
        <begin position="1"/>
        <end position="22"/>
    </location>
</feature>
<keyword evidence="2" id="KW-0732">Signal</keyword>
<protein>
    <recommendedName>
        <fullName evidence="3">PDZ domain-containing protein</fullName>
    </recommendedName>
</protein>
<evidence type="ECO:0000313" key="4">
    <source>
        <dbReference type="EMBL" id="TWU57705.1"/>
    </source>
</evidence>
<feature type="region of interest" description="Disordered" evidence="1">
    <location>
        <begin position="133"/>
        <end position="191"/>
    </location>
</feature>
<evidence type="ECO:0000313" key="5">
    <source>
        <dbReference type="Proteomes" id="UP000317977"/>
    </source>
</evidence>
<dbReference type="AlphaFoldDB" id="A0A5C6F8R0"/>
<dbReference type="Gene3D" id="2.30.42.10">
    <property type="match status" value="1"/>
</dbReference>
<dbReference type="InterPro" id="IPR041489">
    <property type="entry name" value="PDZ_6"/>
</dbReference>
<dbReference type="InterPro" id="IPR001478">
    <property type="entry name" value="PDZ"/>
</dbReference>
<dbReference type="PROSITE" id="PS50106">
    <property type="entry name" value="PDZ"/>
    <property type="match status" value="1"/>
</dbReference>
<dbReference type="SUPFAM" id="SSF50156">
    <property type="entry name" value="PDZ domain-like"/>
    <property type="match status" value="1"/>
</dbReference>
<feature type="compositionally biased region" description="Low complexity" evidence="1">
    <location>
        <begin position="151"/>
        <end position="187"/>
    </location>
</feature>
<organism evidence="4 5">
    <name type="scientific">Rubripirellula reticaptiva</name>
    <dbReference type="NCBI Taxonomy" id="2528013"/>
    <lineage>
        <taxon>Bacteria</taxon>
        <taxon>Pseudomonadati</taxon>
        <taxon>Planctomycetota</taxon>
        <taxon>Planctomycetia</taxon>
        <taxon>Pirellulales</taxon>
        <taxon>Pirellulaceae</taxon>
        <taxon>Rubripirellula</taxon>
    </lineage>
</organism>
<dbReference type="Pfam" id="PF17820">
    <property type="entry name" value="PDZ_6"/>
    <property type="match status" value="1"/>
</dbReference>
<accession>A0A5C6F8R0</accession>
<dbReference type="OrthoDB" id="289954at2"/>
<evidence type="ECO:0000259" key="3">
    <source>
        <dbReference type="PROSITE" id="PS50106"/>
    </source>
</evidence>
<dbReference type="EMBL" id="SJPX01000001">
    <property type="protein sequence ID" value="TWU57705.1"/>
    <property type="molecule type" value="Genomic_DNA"/>
</dbReference>